<dbReference type="InterPro" id="IPR050815">
    <property type="entry name" value="TF_fung"/>
</dbReference>
<reference evidence="8" key="1">
    <citation type="journal article" date="2020" name="Stud. Mycol.">
        <title>101 Dothideomycetes genomes: a test case for predicting lifestyles and emergence of pathogens.</title>
        <authorList>
            <person name="Haridas S."/>
            <person name="Albert R."/>
            <person name="Binder M."/>
            <person name="Bloem J."/>
            <person name="Labutti K."/>
            <person name="Salamov A."/>
            <person name="Andreopoulos B."/>
            <person name="Baker S."/>
            <person name="Barry K."/>
            <person name="Bills G."/>
            <person name="Bluhm B."/>
            <person name="Cannon C."/>
            <person name="Castanera R."/>
            <person name="Culley D."/>
            <person name="Daum C."/>
            <person name="Ezra D."/>
            <person name="Gonzalez J."/>
            <person name="Henrissat B."/>
            <person name="Kuo A."/>
            <person name="Liang C."/>
            <person name="Lipzen A."/>
            <person name="Lutzoni F."/>
            <person name="Magnuson J."/>
            <person name="Mondo S."/>
            <person name="Nolan M."/>
            <person name="Ohm R."/>
            <person name="Pangilinan J."/>
            <person name="Park H.-J."/>
            <person name="Ramirez L."/>
            <person name="Alfaro M."/>
            <person name="Sun H."/>
            <person name="Tritt A."/>
            <person name="Yoshinaga Y."/>
            <person name="Zwiers L.-H."/>
            <person name="Turgeon B."/>
            <person name="Goodwin S."/>
            <person name="Spatafora J."/>
            <person name="Crous P."/>
            <person name="Grigoriev I."/>
        </authorList>
    </citation>
    <scope>NUCLEOTIDE SEQUENCE</scope>
    <source>
        <strain evidence="8">CBS 269.34</strain>
    </source>
</reference>
<dbReference type="GO" id="GO:0005634">
    <property type="term" value="C:nucleus"/>
    <property type="evidence" value="ECO:0007669"/>
    <property type="project" value="UniProtKB-SubCell"/>
</dbReference>
<evidence type="ECO:0000256" key="5">
    <source>
        <dbReference type="ARBA" id="ARBA00023242"/>
    </source>
</evidence>
<keyword evidence="2" id="KW-0479">Metal-binding</keyword>
<feature type="compositionally biased region" description="Polar residues" evidence="6">
    <location>
        <begin position="323"/>
        <end position="335"/>
    </location>
</feature>
<keyword evidence="5" id="KW-0539">Nucleus</keyword>
<evidence type="ECO:0000313" key="9">
    <source>
        <dbReference type="Proteomes" id="UP000799750"/>
    </source>
</evidence>
<dbReference type="Pfam" id="PF00172">
    <property type="entry name" value="Zn_clus"/>
    <property type="match status" value="1"/>
</dbReference>
<organism evidence="8 9">
    <name type="scientific">Lophium mytilinum</name>
    <dbReference type="NCBI Taxonomy" id="390894"/>
    <lineage>
        <taxon>Eukaryota</taxon>
        <taxon>Fungi</taxon>
        <taxon>Dikarya</taxon>
        <taxon>Ascomycota</taxon>
        <taxon>Pezizomycotina</taxon>
        <taxon>Dothideomycetes</taxon>
        <taxon>Pleosporomycetidae</taxon>
        <taxon>Mytilinidiales</taxon>
        <taxon>Mytilinidiaceae</taxon>
        <taxon>Lophium</taxon>
    </lineage>
</organism>
<evidence type="ECO:0000256" key="6">
    <source>
        <dbReference type="SAM" id="MobiDB-lite"/>
    </source>
</evidence>
<dbReference type="GO" id="GO:0008270">
    <property type="term" value="F:zinc ion binding"/>
    <property type="evidence" value="ECO:0007669"/>
    <property type="project" value="InterPro"/>
</dbReference>
<evidence type="ECO:0000256" key="3">
    <source>
        <dbReference type="ARBA" id="ARBA00023015"/>
    </source>
</evidence>
<dbReference type="SMART" id="SM00066">
    <property type="entry name" value="GAL4"/>
    <property type="match status" value="1"/>
</dbReference>
<dbReference type="CDD" id="cd00067">
    <property type="entry name" value="GAL4"/>
    <property type="match status" value="1"/>
</dbReference>
<dbReference type="GO" id="GO:0003677">
    <property type="term" value="F:DNA binding"/>
    <property type="evidence" value="ECO:0007669"/>
    <property type="project" value="InterPro"/>
</dbReference>
<dbReference type="GO" id="GO:0006351">
    <property type="term" value="P:DNA-templated transcription"/>
    <property type="evidence" value="ECO:0007669"/>
    <property type="project" value="InterPro"/>
</dbReference>
<dbReference type="EMBL" id="MU004198">
    <property type="protein sequence ID" value="KAF2489840.1"/>
    <property type="molecule type" value="Genomic_DNA"/>
</dbReference>
<gene>
    <name evidence="8" type="ORF">BU16DRAFT_495202</name>
</gene>
<dbReference type="PANTHER" id="PTHR47338:SF20">
    <property type="entry name" value="ZN(II)2CYS6 TRANSCRIPTION FACTOR (EUROFUNG)"/>
    <property type="match status" value="1"/>
</dbReference>
<dbReference type="InterPro" id="IPR001138">
    <property type="entry name" value="Zn2Cys6_DnaBD"/>
</dbReference>
<dbReference type="CDD" id="cd12148">
    <property type="entry name" value="fungal_TF_MHR"/>
    <property type="match status" value="1"/>
</dbReference>
<comment type="subcellular location">
    <subcellularLocation>
        <location evidence="1">Nucleus</location>
    </subcellularLocation>
</comment>
<proteinExistence type="predicted"/>
<dbReference type="Proteomes" id="UP000799750">
    <property type="component" value="Unassembled WGS sequence"/>
</dbReference>
<dbReference type="PANTHER" id="PTHR47338">
    <property type="entry name" value="ZN(II)2CYS6 TRANSCRIPTION FACTOR (EUROFUNG)-RELATED"/>
    <property type="match status" value="1"/>
</dbReference>
<evidence type="ECO:0000256" key="1">
    <source>
        <dbReference type="ARBA" id="ARBA00004123"/>
    </source>
</evidence>
<feature type="region of interest" description="Disordered" evidence="6">
    <location>
        <begin position="304"/>
        <end position="335"/>
    </location>
</feature>
<dbReference type="SUPFAM" id="SSF57701">
    <property type="entry name" value="Zn2/Cys6 DNA-binding domain"/>
    <property type="match status" value="1"/>
</dbReference>
<dbReference type="InterPro" id="IPR036864">
    <property type="entry name" value="Zn2-C6_fun-type_DNA-bd_sf"/>
</dbReference>
<name>A0A6A6QCW3_9PEZI</name>
<evidence type="ECO:0000256" key="2">
    <source>
        <dbReference type="ARBA" id="ARBA00022723"/>
    </source>
</evidence>
<dbReference type="OrthoDB" id="3862662at2759"/>
<keyword evidence="9" id="KW-1185">Reference proteome</keyword>
<keyword evidence="3" id="KW-0805">Transcription regulation</keyword>
<evidence type="ECO:0000313" key="8">
    <source>
        <dbReference type="EMBL" id="KAF2489840.1"/>
    </source>
</evidence>
<protein>
    <recommendedName>
        <fullName evidence="7">Zn(2)-C6 fungal-type domain-containing protein</fullName>
    </recommendedName>
</protein>
<keyword evidence="4" id="KW-0804">Transcription</keyword>
<dbReference type="GO" id="GO:0000981">
    <property type="term" value="F:DNA-binding transcription factor activity, RNA polymerase II-specific"/>
    <property type="evidence" value="ECO:0007669"/>
    <property type="project" value="InterPro"/>
</dbReference>
<sequence>MADTKHAPNVCHACMLRKKACNKALPTCAFCASRRLLCRYDVSAPKSKDRRTYYPGRHFVALQSPSPPRVTLTQAKAITPQLLSPESQQDDAPIHPSSLYVFPHLVEESLDQLARRLTELTKLTYGNVNITDRYFEVFHKSLPVISPDSFRQEASRYREERDVPPADFTVLLLAMLLIVLPPQDPSFLPPRASQEFLYMTTKSAFAQVQASLCTSLRLVQAAFLIALREYTGLRLEAAYISMMTCVGMARVLGIGIKSVRTTKDARIASGSRLDMMEKENLAWAIAMLERLILCEMDQRDIQPQAEYPGPDCRLPSDRRPTTGLDSTPGPDSQGFNHVTVSSLDAAYAGQFGRQAQSIYLLDRLLLIMRRTATTPDTKLAELAELDSRVRSFLELVMGEAEWRQTLSCVPVALCARLLFLLHGSVLDTLQYRRSETDRRRKAIAWIGLDAACRMMLDAAEWHDDEAIPIMPNCCFYNLRAARECLQERNKGVVDEGMGRDIERLLDAEEKYRKRWAF</sequence>
<evidence type="ECO:0000256" key="4">
    <source>
        <dbReference type="ARBA" id="ARBA00023163"/>
    </source>
</evidence>
<feature type="domain" description="Zn(2)-C6 fungal-type" evidence="7">
    <location>
        <begin position="10"/>
        <end position="40"/>
    </location>
</feature>
<dbReference type="Gene3D" id="4.10.240.10">
    <property type="entry name" value="Zn(2)-C6 fungal-type DNA-binding domain"/>
    <property type="match status" value="1"/>
</dbReference>
<dbReference type="AlphaFoldDB" id="A0A6A6QCW3"/>
<evidence type="ECO:0000259" key="7">
    <source>
        <dbReference type="PROSITE" id="PS50048"/>
    </source>
</evidence>
<accession>A0A6A6QCW3</accession>
<dbReference type="PROSITE" id="PS50048">
    <property type="entry name" value="ZN2_CY6_FUNGAL_2"/>
    <property type="match status" value="1"/>
</dbReference>